<comment type="caution">
    <text evidence="3">The sequence shown here is derived from an EMBL/GenBank/DDBJ whole genome shotgun (WGS) entry which is preliminary data.</text>
</comment>
<dbReference type="AlphaFoldDB" id="A0A9P3GD00"/>
<dbReference type="OrthoDB" id="3265210at2759"/>
<accession>A0A9P3GD00</accession>
<proteinExistence type="predicted"/>
<reference evidence="3 4" key="1">
    <citation type="submission" date="2021-08" db="EMBL/GenBank/DDBJ databases">
        <title>Draft Genome Sequence of Phanerochaete sordida strain YK-624.</title>
        <authorList>
            <person name="Mori T."/>
            <person name="Dohra H."/>
            <person name="Suzuki T."/>
            <person name="Kawagishi H."/>
            <person name="Hirai H."/>
        </authorList>
    </citation>
    <scope>NUCLEOTIDE SEQUENCE [LARGE SCALE GENOMIC DNA]</scope>
    <source>
        <strain evidence="3 4">YK-624</strain>
    </source>
</reference>
<feature type="compositionally biased region" description="Low complexity" evidence="2">
    <location>
        <begin position="437"/>
        <end position="447"/>
    </location>
</feature>
<keyword evidence="4" id="KW-1185">Reference proteome</keyword>
<evidence type="ECO:0000313" key="3">
    <source>
        <dbReference type="EMBL" id="GJE92506.1"/>
    </source>
</evidence>
<evidence type="ECO:0000256" key="1">
    <source>
        <dbReference type="SAM" id="Coils"/>
    </source>
</evidence>
<feature type="region of interest" description="Disordered" evidence="2">
    <location>
        <begin position="227"/>
        <end position="256"/>
    </location>
</feature>
<feature type="region of interest" description="Disordered" evidence="2">
    <location>
        <begin position="432"/>
        <end position="537"/>
    </location>
</feature>
<feature type="coiled-coil region" evidence="1">
    <location>
        <begin position="307"/>
        <end position="341"/>
    </location>
</feature>
<name>A0A9P3GD00_9APHY</name>
<organism evidence="3 4">
    <name type="scientific">Phanerochaete sordida</name>
    <dbReference type="NCBI Taxonomy" id="48140"/>
    <lineage>
        <taxon>Eukaryota</taxon>
        <taxon>Fungi</taxon>
        <taxon>Dikarya</taxon>
        <taxon>Basidiomycota</taxon>
        <taxon>Agaricomycotina</taxon>
        <taxon>Agaricomycetes</taxon>
        <taxon>Polyporales</taxon>
        <taxon>Phanerochaetaceae</taxon>
        <taxon>Phanerochaete</taxon>
    </lineage>
</organism>
<dbReference type="EMBL" id="BPQB01000027">
    <property type="protein sequence ID" value="GJE92506.1"/>
    <property type="molecule type" value="Genomic_DNA"/>
</dbReference>
<feature type="compositionally biased region" description="Basic and acidic residues" evidence="2">
    <location>
        <begin position="227"/>
        <end position="242"/>
    </location>
</feature>
<evidence type="ECO:0000256" key="2">
    <source>
        <dbReference type="SAM" id="MobiDB-lite"/>
    </source>
</evidence>
<feature type="compositionally biased region" description="Basic and acidic residues" evidence="2">
    <location>
        <begin position="448"/>
        <end position="537"/>
    </location>
</feature>
<gene>
    <name evidence="3" type="ORF">PsYK624_086600</name>
</gene>
<protein>
    <submittedName>
        <fullName evidence="3">Uncharacterized protein</fullName>
    </submittedName>
</protein>
<sequence>MASPPIYPHPLLLNNVLYVRDAPPRVKQVNLAATFAAGGCGHVSQMEGTKTMGKHRTWTVHFADVAHAELALATLSGAPVQGLPAPSPWALALYTSAHPSRKDQPAESWALPQYVVGERLQDGAQAGKAAFALFSAFRSAGPLVSLKQDKDVGRGEPVCVVRYWYREHAEAAATSVLPTLCQFFYRTASLKMYDPCTILVTNLEHSITAKEALAVFDLFGGIEHRRKETTRNTQDPWREGPRKFTRPTPTNAEEQAQRARRFAQVAEADAAEAAANAEAAAAALSHASAHDMLTEAIALGEQHAAELSDAELRAQGAHDALDAAEEALAEARRAVHAARLNAQTSDDECKAAAERKKTTDAELEVACERAVAAARRADRAKAAAQDAQRVAQAARDAAAGPSAEESGADAIRDEVQESIRRMQELRAQEVRDRLARARAAPGGAQADGQRDAEERLRAEQERRAEERRAEERLRAEQKGRAEEYRAEEQLRAEQERRAEEERAEAEAAARRAAEQRAQEEATRREAEAAQRAYDEERRAEERLRAELEELRAEEQRMQREAAVRQAAEQRAQEDAARREAEAARAYEEAVKRETDRCTRRDLALYWASEELFALVRFEVVSKEFDAIRFDEGQPLTLGSVPWPTLKEPSRLAVEDITWDAVEAFFKYARGLGSAGQYRSLAEKTHRRFHPDRWRSRRLLLSVRDDALRQKLEAAGNVVAQAMAPIWTRSKDIADSDEDDVGGWDSGWD</sequence>
<dbReference type="Proteomes" id="UP000703269">
    <property type="component" value="Unassembled WGS sequence"/>
</dbReference>
<keyword evidence="1" id="KW-0175">Coiled coil</keyword>
<evidence type="ECO:0000313" key="4">
    <source>
        <dbReference type="Proteomes" id="UP000703269"/>
    </source>
</evidence>